<keyword evidence="1" id="KW-0472">Membrane</keyword>
<proteinExistence type="predicted"/>
<accession>A0A5T4LNX9</accession>
<comment type="caution">
    <text evidence="2">The sequence shown here is derived from an EMBL/GenBank/DDBJ whole genome shotgun (WGS) entry which is preliminary data.</text>
</comment>
<evidence type="ECO:0000313" key="2">
    <source>
        <dbReference type="EMBL" id="EBL7518472.1"/>
    </source>
</evidence>
<sequence length="183" mass="20516">MNNLRVPTLQITYIVALLPSIITICLFLSKSVSNIITITLLIAIISWSIILYSSIKTKRKVNKIANTVFGTNASSELISIYNWLTGRYVGIDKATGSILVIALNKKGKQVFGFDYQTWAGYEICGNKLTFKFNDLELPFLEINDISVTKFKHNLDVLLSNVFQNSISPTKNFSTVVERITQTV</sequence>
<dbReference type="AlphaFoldDB" id="A0A5T4LNX9"/>
<dbReference type="EMBL" id="AAGACD010000008">
    <property type="protein sequence ID" value="EBL7518472.1"/>
    <property type="molecule type" value="Genomic_DNA"/>
</dbReference>
<gene>
    <name evidence="2" type="ORF">C1B90_20715</name>
</gene>
<keyword evidence="1" id="KW-1133">Transmembrane helix</keyword>
<keyword evidence="1" id="KW-0812">Transmembrane</keyword>
<reference evidence="2" key="1">
    <citation type="submission" date="2018-07" db="EMBL/GenBank/DDBJ databases">
        <authorList>
            <consortium name="PulseNet: The National Subtyping Network for Foodborne Disease Surveillance"/>
            <person name="Tarr C.L."/>
            <person name="Trees E."/>
            <person name="Katz L.S."/>
            <person name="Carleton-Romer H.A."/>
            <person name="Stroika S."/>
            <person name="Kucerova Z."/>
            <person name="Roache K.F."/>
            <person name="Sabol A.L."/>
            <person name="Besser J."/>
            <person name="Gerner-Smidt P."/>
        </authorList>
    </citation>
    <scope>NUCLEOTIDE SEQUENCE</scope>
    <source>
        <strain evidence="2">PNUSAS031704</strain>
    </source>
</reference>
<feature type="transmembrane region" description="Helical" evidence="1">
    <location>
        <begin position="12"/>
        <end position="29"/>
    </location>
</feature>
<evidence type="ECO:0000256" key="1">
    <source>
        <dbReference type="SAM" id="Phobius"/>
    </source>
</evidence>
<organism evidence="2">
    <name type="scientific">Salmonella enterica</name>
    <name type="common">Salmonella choleraesuis</name>
    <dbReference type="NCBI Taxonomy" id="28901"/>
    <lineage>
        <taxon>Bacteria</taxon>
        <taxon>Pseudomonadati</taxon>
        <taxon>Pseudomonadota</taxon>
        <taxon>Gammaproteobacteria</taxon>
        <taxon>Enterobacterales</taxon>
        <taxon>Enterobacteriaceae</taxon>
        <taxon>Salmonella</taxon>
    </lineage>
</organism>
<protein>
    <submittedName>
        <fullName evidence="2">Uncharacterized protein</fullName>
    </submittedName>
</protein>
<name>A0A5T4LNX9_SALER</name>
<feature type="transmembrane region" description="Helical" evidence="1">
    <location>
        <begin position="35"/>
        <end position="55"/>
    </location>
</feature>